<dbReference type="InterPro" id="IPR011032">
    <property type="entry name" value="GroES-like_sf"/>
</dbReference>
<name>A0ABD0SKL1_LOXSC</name>
<evidence type="ECO:0000256" key="2">
    <source>
        <dbReference type="ARBA" id="ARBA00023002"/>
    </source>
</evidence>
<dbReference type="PANTHER" id="PTHR44054:SF2">
    <property type="entry name" value="SYNAPTIC VESICLE MEMBRANE PROTEIN VAT-1 HOMOLOG-LIKE"/>
    <property type="match status" value="1"/>
</dbReference>
<accession>A0ABD0SKL1</accession>
<dbReference type="PROSITE" id="PS01162">
    <property type="entry name" value="QOR_ZETA_CRYSTAL"/>
    <property type="match status" value="1"/>
</dbReference>
<keyword evidence="2" id="KW-0560">Oxidoreductase</keyword>
<dbReference type="Gene3D" id="3.90.180.10">
    <property type="entry name" value="Medium-chain alcohol dehydrogenases, catalytic domain"/>
    <property type="match status" value="2"/>
</dbReference>
<dbReference type="InterPro" id="IPR020843">
    <property type="entry name" value="ER"/>
</dbReference>
<evidence type="ECO:0000313" key="6">
    <source>
        <dbReference type="Proteomes" id="UP001549921"/>
    </source>
</evidence>
<dbReference type="SUPFAM" id="SSF50129">
    <property type="entry name" value="GroES-like"/>
    <property type="match status" value="1"/>
</dbReference>
<feature type="region of interest" description="Disordered" evidence="3">
    <location>
        <begin position="478"/>
        <end position="537"/>
    </location>
</feature>
<feature type="compositionally biased region" description="Low complexity" evidence="3">
    <location>
        <begin position="51"/>
        <end position="71"/>
    </location>
</feature>
<dbReference type="InterPro" id="IPR013154">
    <property type="entry name" value="ADH-like_N"/>
</dbReference>
<sequence length="537" mass="58260">MRALPFPVSFVPRRVISPAGFRYVHPGSFSPRPLLAPLRSHPTDPDMTESTDTPAAAAPEKTPTENGTTETPPEETPEKATEEKETPPPKEMRAVVLTGFGGLKTVKILKKPEPTVGEGEVLIRVKACGLNFQDLIVRQGAIDSPPKTPFILGFECAGEIEQVGEGVTNFKVGDQVVALPEYRAWAELVSVPAQYVYALPAGMSALDAVAVTTNYVVAYLLLFEMANLTPGKSLLVHSAGGGVYVYALPAGMSALDAVAVTTNYVVAYLLLFEMANLTPGKSLLVHSAGGGVGQAVAQLAKTVDNVTVFGVCSKSKHEALKANNNNIDHLLERGSDYTSEVRKVSADGVDIVLDCLCGEECNRGYQLLKPMGRYILYGSSNIVTGETKSFFSAARAWWQVDKVSPIKLFDENKSLAGLNLRHLLFQHGRADYVRRAVDRVFALWAEGKVKPLVDSTWALEDVGEAMQKMHDRKNIGKLVLDPSLEPKPKPATPAKGKSGKEKKPAKESSEDKKDKETKEEEKKPAENESKEKEKESS</sequence>
<dbReference type="GO" id="GO:0016491">
    <property type="term" value="F:oxidoreductase activity"/>
    <property type="evidence" value="ECO:0007669"/>
    <property type="project" value="UniProtKB-KW"/>
</dbReference>
<dbReference type="Pfam" id="PF13602">
    <property type="entry name" value="ADH_zinc_N_2"/>
    <property type="match status" value="1"/>
</dbReference>
<dbReference type="Gene3D" id="3.40.50.720">
    <property type="entry name" value="NAD(P)-binding Rossmann-like Domain"/>
    <property type="match status" value="1"/>
</dbReference>
<dbReference type="EMBL" id="JBEDNZ010000019">
    <property type="protein sequence ID" value="KAL0820380.1"/>
    <property type="molecule type" value="Genomic_DNA"/>
</dbReference>
<evidence type="ECO:0000256" key="1">
    <source>
        <dbReference type="ARBA" id="ARBA00010371"/>
    </source>
</evidence>
<evidence type="ECO:0000259" key="4">
    <source>
        <dbReference type="SMART" id="SM00829"/>
    </source>
</evidence>
<dbReference type="SMART" id="SM00829">
    <property type="entry name" value="PKS_ER"/>
    <property type="match status" value="1"/>
</dbReference>
<dbReference type="InterPro" id="IPR052100">
    <property type="entry name" value="SV-ATPase_mito-regulator"/>
</dbReference>
<dbReference type="AlphaFoldDB" id="A0ABD0SKL1"/>
<dbReference type="InterPro" id="IPR036291">
    <property type="entry name" value="NAD(P)-bd_dom_sf"/>
</dbReference>
<comment type="similarity">
    <text evidence="1">Belongs to the zinc-containing alcohol dehydrogenase family. Quinone oxidoreductase subfamily.</text>
</comment>
<proteinExistence type="inferred from homology"/>
<feature type="region of interest" description="Disordered" evidence="3">
    <location>
        <begin position="28"/>
        <end position="89"/>
    </location>
</feature>
<dbReference type="InterPro" id="IPR002364">
    <property type="entry name" value="Quin_OxRdtase/zeta-crystal_CS"/>
</dbReference>
<dbReference type="CDD" id="cd08275">
    <property type="entry name" value="MDR3"/>
    <property type="match status" value="1"/>
</dbReference>
<feature type="domain" description="Enoyl reductase (ER)" evidence="4">
    <location>
        <begin position="101"/>
        <end position="480"/>
    </location>
</feature>
<feature type="compositionally biased region" description="Basic and acidic residues" evidence="3">
    <location>
        <begin position="76"/>
        <end position="89"/>
    </location>
</feature>
<dbReference type="SUPFAM" id="SSF51735">
    <property type="entry name" value="NAD(P)-binding Rossmann-fold domains"/>
    <property type="match status" value="1"/>
</dbReference>
<comment type="caution">
    <text evidence="5">The sequence shown here is derived from an EMBL/GenBank/DDBJ whole genome shotgun (WGS) entry which is preliminary data.</text>
</comment>
<organism evidence="5 6">
    <name type="scientific">Loxostege sticticalis</name>
    <name type="common">Beet webworm moth</name>
    <dbReference type="NCBI Taxonomy" id="481309"/>
    <lineage>
        <taxon>Eukaryota</taxon>
        <taxon>Metazoa</taxon>
        <taxon>Ecdysozoa</taxon>
        <taxon>Arthropoda</taxon>
        <taxon>Hexapoda</taxon>
        <taxon>Insecta</taxon>
        <taxon>Pterygota</taxon>
        <taxon>Neoptera</taxon>
        <taxon>Endopterygota</taxon>
        <taxon>Lepidoptera</taxon>
        <taxon>Glossata</taxon>
        <taxon>Ditrysia</taxon>
        <taxon>Pyraloidea</taxon>
        <taxon>Crambidae</taxon>
        <taxon>Pyraustinae</taxon>
        <taxon>Loxostege</taxon>
    </lineage>
</organism>
<gene>
    <name evidence="5" type="ORF">ABMA28_006270</name>
</gene>
<dbReference type="Pfam" id="PF08240">
    <property type="entry name" value="ADH_N"/>
    <property type="match status" value="1"/>
</dbReference>
<evidence type="ECO:0000313" key="5">
    <source>
        <dbReference type="EMBL" id="KAL0820380.1"/>
    </source>
</evidence>
<evidence type="ECO:0000256" key="3">
    <source>
        <dbReference type="SAM" id="MobiDB-lite"/>
    </source>
</evidence>
<dbReference type="Proteomes" id="UP001549921">
    <property type="component" value="Unassembled WGS sequence"/>
</dbReference>
<dbReference type="PANTHER" id="PTHR44054">
    <property type="entry name" value="SYNAPTIC VESICLE MEMBRANE PROTEIN VAT-1 HOMOLOG-LIKE"/>
    <property type="match status" value="1"/>
</dbReference>
<feature type="compositionally biased region" description="Basic and acidic residues" evidence="3">
    <location>
        <begin position="498"/>
        <end position="537"/>
    </location>
</feature>
<protein>
    <recommendedName>
        <fullName evidence="4">Enoyl reductase (ER) domain-containing protein</fullName>
    </recommendedName>
</protein>
<reference evidence="5 6" key="1">
    <citation type="submission" date="2024-06" db="EMBL/GenBank/DDBJ databases">
        <title>A chromosome-level genome assembly of beet webworm, Loxostege sticticalis.</title>
        <authorList>
            <person name="Zhang Y."/>
        </authorList>
    </citation>
    <scope>NUCLEOTIDE SEQUENCE [LARGE SCALE GENOMIC DNA]</scope>
    <source>
        <strain evidence="5">AQ028</strain>
        <tissue evidence="5">Male pupae</tissue>
    </source>
</reference>